<dbReference type="SMART" id="SM00267">
    <property type="entry name" value="GGDEF"/>
    <property type="match status" value="1"/>
</dbReference>
<keyword evidence="3" id="KW-0812">Transmembrane</keyword>
<keyword evidence="6" id="KW-1185">Reference proteome</keyword>
<dbReference type="KEGG" id="msl:Msil_0486"/>
<dbReference type="AlphaFoldDB" id="B8EJQ5"/>
<dbReference type="Gene3D" id="3.30.70.270">
    <property type="match status" value="1"/>
</dbReference>
<evidence type="ECO:0000256" key="3">
    <source>
        <dbReference type="SAM" id="Phobius"/>
    </source>
</evidence>
<dbReference type="EMBL" id="CP001280">
    <property type="protein sequence ID" value="ACK49459.1"/>
    <property type="molecule type" value="Genomic_DNA"/>
</dbReference>
<gene>
    <name evidence="5" type="ordered locus">Msil_0486</name>
</gene>
<protein>
    <recommendedName>
        <fullName evidence="1">diguanylate cyclase</fullName>
        <ecNumber evidence="1">2.7.7.65</ecNumber>
    </recommendedName>
</protein>
<evidence type="ECO:0000259" key="4">
    <source>
        <dbReference type="PROSITE" id="PS50887"/>
    </source>
</evidence>
<feature type="transmembrane region" description="Helical" evidence="3">
    <location>
        <begin position="69"/>
        <end position="89"/>
    </location>
</feature>
<dbReference type="SUPFAM" id="SSF55073">
    <property type="entry name" value="Nucleotide cyclase"/>
    <property type="match status" value="1"/>
</dbReference>
<feature type="transmembrane region" description="Helical" evidence="3">
    <location>
        <begin position="12"/>
        <end position="30"/>
    </location>
</feature>
<dbReference type="eggNOG" id="COG3706">
    <property type="taxonomic scope" value="Bacteria"/>
</dbReference>
<dbReference type="InterPro" id="IPR050469">
    <property type="entry name" value="Diguanylate_Cyclase"/>
</dbReference>
<feature type="transmembrane region" description="Helical" evidence="3">
    <location>
        <begin position="157"/>
        <end position="182"/>
    </location>
</feature>
<dbReference type="PANTHER" id="PTHR45138:SF9">
    <property type="entry name" value="DIGUANYLATE CYCLASE DGCM-RELATED"/>
    <property type="match status" value="1"/>
</dbReference>
<feature type="transmembrane region" description="Helical" evidence="3">
    <location>
        <begin position="240"/>
        <end position="258"/>
    </location>
</feature>
<dbReference type="FunFam" id="3.30.70.270:FF:000001">
    <property type="entry name" value="Diguanylate cyclase domain protein"/>
    <property type="match status" value="1"/>
</dbReference>
<accession>B8EJQ5</accession>
<dbReference type="PANTHER" id="PTHR45138">
    <property type="entry name" value="REGULATORY COMPONENTS OF SENSORY TRANSDUCTION SYSTEM"/>
    <property type="match status" value="1"/>
</dbReference>
<sequence length="738" mass="80403">MADFFSTQMDFIFFFYGLAFILLGATCFAIAKGDRKQPWTVLGLFGVVHGASEWLDLTALIVGDAFPFALARTVLMTVSFLLLMEFARLEAIHFGLRPPGRWLYVVLVLLAAYGGFAGGLNVAGVTARYAIGLVGSLAASVLFALHARGFSGAARRFSILAAVGFALYGVAAGAIVPAVPFWPASVFNYEWFIHNTGVPIQLVRGVLACWIALSIWAIWGQKLILKVSSERFTRFLRKQFVLTAGAMATILVLGWLLTEFLGGIYQRNVQDEARGDINLLASRFSGETGVVEAVGRTLAGSPSVLPLLVGGSRHDREVAQAVLEVGVKASGAKLGYILDLTGAIVAAFDPRDDSALQAPGDASTSHFSKANAGEPISHFALDPVERRPYFYAIYPIRLANSEVVGHAVLKKSLNVLEADLRAFDQPYFFVDPDGLIVLTNQPALLLRQLWPPSSDRKSIPARQSPTVNIAPPSKREIVDATWINLGGERVFVRRRFANDSEWSLVLTIPMAELFANRVLGIVITLLATLMALIYLFGKERSVYDSVQMDKRLKLQELARSLEFQASTDPLTGLFNRMKFDQALAAEILRANRYNRPLSLVLFDIDHFKNINDLHGHQVGDNVLVQLSRIAAAHIRGTDVLARWGGEEFVILVPESNGQMAYQTAENLRNAIGQAVFEKAGAVTCSFGVAEYVDGDAAESLISRADAAMYRAKIKGRNQAELSSVTAPSSVETSFPSPA</sequence>
<dbReference type="GO" id="GO:0052621">
    <property type="term" value="F:diguanylate cyclase activity"/>
    <property type="evidence" value="ECO:0007669"/>
    <property type="project" value="UniProtKB-EC"/>
</dbReference>
<dbReference type="CDD" id="cd01949">
    <property type="entry name" value="GGDEF"/>
    <property type="match status" value="1"/>
</dbReference>
<evidence type="ECO:0000256" key="2">
    <source>
        <dbReference type="ARBA" id="ARBA00034247"/>
    </source>
</evidence>
<name>B8EJQ5_METSB</name>
<evidence type="ECO:0000313" key="6">
    <source>
        <dbReference type="Proteomes" id="UP000002257"/>
    </source>
</evidence>
<feature type="transmembrane region" description="Helical" evidence="3">
    <location>
        <begin position="518"/>
        <end position="537"/>
    </location>
</feature>
<feature type="transmembrane region" description="Helical" evidence="3">
    <location>
        <begin position="202"/>
        <end position="219"/>
    </location>
</feature>
<organism evidence="5 6">
    <name type="scientific">Methylocella silvestris (strain DSM 15510 / CIP 108128 / LMG 27833 / NCIMB 13906 / BL2)</name>
    <dbReference type="NCBI Taxonomy" id="395965"/>
    <lineage>
        <taxon>Bacteria</taxon>
        <taxon>Pseudomonadati</taxon>
        <taxon>Pseudomonadota</taxon>
        <taxon>Alphaproteobacteria</taxon>
        <taxon>Hyphomicrobiales</taxon>
        <taxon>Beijerinckiaceae</taxon>
        <taxon>Methylocella</taxon>
    </lineage>
</organism>
<proteinExistence type="predicted"/>
<keyword evidence="3" id="KW-1133">Transmembrane helix</keyword>
<dbReference type="Proteomes" id="UP000002257">
    <property type="component" value="Chromosome"/>
</dbReference>
<dbReference type="InterPro" id="IPR029787">
    <property type="entry name" value="Nucleotide_cyclase"/>
</dbReference>
<keyword evidence="3" id="KW-0472">Membrane</keyword>
<dbReference type="EC" id="2.7.7.65" evidence="1"/>
<dbReference type="HOGENOM" id="CLU_021524_1_0_5"/>
<feature type="domain" description="GGDEF" evidence="4">
    <location>
        <begin position="595"/>
        <end position="724"/>
    </location>
</feature>
<dbReference type="Gene3D" id="3.30.450.20">
    <property type="entry name" value="PAS domain"/>
    <property type="match status" value="1"/>
</dbReference>
<reference evidence="5 6" key="1">
    <citation type="journal article" date="2010" name="J. Bacteriol.">
        <title>Complete genome sequence of the aerobic facultative methanotroph Methylocella silvestris BL2.</title>
        <authorList>
            <person name="Chen Y."/>
            <person name="Crombie A."/>
            <person name="Rahman M.T."/>
            <person name="Dedysh S.N."/>
            <person name="Liesack W."/>
            <person name="Stott M.B."/>
            <person name="Alam M."/>
            <person name="Theisen A.R."/>
            <person name="Murrell J.C."/>
            <person name="Dunfield P.F."/>
        </authorList>
    </citation>
    <scope>NUCLEOTIDE SEQUENCE [LARGE SCALE GENOMIC DNA]</scope>
    <source>
        <strain evidence="6">DSM 15510 / CIP 108128 / LMG 27833 / NCIMB 13906 / BL2</strain>
    </source>
</reference>
<feature type="transmembrane region" description="Helical" evidence="3">
    <location>
        <begin position="101"/>
        <end position="120"/>
    </location>
</feature>
<feature type="transmembrane region" description="Helical" evidence="3">
    <location>
        <begin position="126"/>
        <end position="145"/>
    </location>
</feature>
<dbReference type="eggNOG" id="COG4191">
    <property type="taxonomic scope" value="Bacteria"/>
</dbReference>
<dbReference type="Pfam" id="PF00990">
    <property type="entry name" value="GGDEF"/>
    <property type="match status" value="1"/>
</dbReference>
<dbReference type="InterPro" id="IPR000160">
    <property type="entry name" value="GGDEF_dom"/>
</dbReference>
<comment type="catalytic activity">
    <reaction evidence="2">
        <text>2 GTP = 3',3'-c-di-GMP + 2 diphosphate</text>
        <dbReference type="Rhea" id="RHEA:24898"/>
        <dbReference type="ChEBI" id="CHEBI:33019"/>
        <dbReference type="ChEBI" id="CHEBI:37565"/>
        <dbReference type="ChEBI" id="CHEBI:58805"/>
        <dbReference type="EC" id="2.7.7.65"/>
    </reaction>
</comment>
<evidence type="ECO:0000313" key="5">
    <source>
        <dbReference type="EMBL" id="ACK49459.1"/>
    </source>
</evidence>
<dbReference type="STRING" id="395965.Msil_0486"/>
<dbReference type="OrthoDB" id="9812260at2"/>
<dbReference type="InterPro" id="IPR043128">
    <property type="entry name" value="Rev_trsase/Diguanyl_cyclase"/>
</dbReference>
<dbReference type="PROSITE" id="PS50887">
    <property type="entry name" value="GGDEF"/>
    <property type="match status" value="1"/>
</dbReference>
<dbReference type="NCBIfam" id="TIGR00254">
    <property type="entry name" value="GGDEF"/>
    <property type="match status" value="1"/>
</dbReference>
<evidence type="ECO:0000256" key="1">
    <source>
        <dbReference type="ARBA" id="ARBA00012528"/>
    </source>
</evidence>
<dbReference type="RefSeq" id="WP_012589529.1">
    <property type="nucleotide sequence ID" value="NC_011666.1"/>
</dbReference>